<dbReference type="Pfam" id="PF02775">
    <property type="entry name" value="TPP_enzyme_C"/>
    <property type="match status" value="1"/>
</dbReference>
<dbReference type="InterPro" id="IPR011766">
    <property type="entry name" value="TPP_enzyme_TPP-bd"/>
</dbReference>
<comment type="caution">
    <text evidence="6">The sequence shown here is derived from an EMBL/GenBank/DDBJ whole genome shotgun (WGS) entry which is preliminary data.</text>
</comment>
<dbReference type="PANTHER" id="PTHR42818:SF1">
    <property type="entry name" value="SULFOPYRUVATE DECARBOXYLASE"/>
    <property type="match status" value="1"/>
</dbReference>
<dbReference type="EMBL" id="MFQR01000016">
    <property type="protein sequence ID" value="OGH84501.1"/>
    <property type="molecule type" value="Genomic_DNA"/>
</dbReference>
<sequence>MQGSELVEILRQNKLLFLTGVPCSYLKNFLNCVADDGSGDGVRHVKATSEGEAIGIAAGYHLATGRTPVVYMQNSGLGNAINPLTSLMDRVVYSMPAILFVTWRGEPGHPDEPQHKKMGEVTIELLKILGIPYEFADQDVEKTKSAITKLMNIATQKSQPVALIFKSGLFEKTDRPVLKTRSGLTCREQILELLLEKIGACPVVATTGKTSREIFEIRSKNNQSHQSDFLTVGSMGCAAGIALGVALQTKDKIFIIDGDGAVLMKMGTLATVGYYQPKNLVHIIIDNGAYESTGGQLTVSATLRWGQLLKSVGYKKVLIVKTKKQLAALDFERPDGPMGVVISSAVGSRPDLGRPSVSPVANKNEFMKFIQEKN</sequence>
<feature type="domain" description="Thiamine pyrophosphate enzyme N-terminal TPP-binding" evidence="5">
    <location>
        <begin position="6"/>
        <end position="110"/>
    </location>
</feature>
<organism evidence="6 7">
    <name type="scientific">Candidatus Magasanikbacteria bacterium RIFOXYA2_FULL_44_8</name>
    <dbReference type="NCBI Taxonomy" id="1798696"/>
    <lineage>
        <taxon>Bacteria</taxon>
        <taxon>Candidatus Magasanikiibacteriota</taxon>
    </lineage>
</organism>
<accession>A0A1F6NKR9</accession>
<dbReference type="Gene3D" id="3.40.50.970">
    <property type="match status" value="2"/>
</dbReference>
<dbReference type="GO" id="GO:0030976">
    <property type="term" value="F:thiamine pyrophosphate binding"/>
    <property type="evidence" value="ECO:0007669"/>
    <property type="project" value="InterPro"/>
</dbReference>
<dbReference type="GO" id="GO:0032923">
    <property type="term" value="P:organic phosphonate biosynthetic process"/>
    <property type="evidence" value="ECO:0007669"/>
    <property type="project" value="InterPro"/>
</dbReference>
<evidence type="ECO:0000256" key="3">
    <source>
        <dbReference type="ARBA" id="ARBA00023239"/>
    </source>
</evidence>
<dbReference type="NCBIfam" id="TIGR03297">
    <property type="entry name" value="Ppyr-DeCO2ase"/>
    <property type="match status" value="1"/>
</dbReference>
<name>A0A1F6NKR9_9BACT</name>
<dbReference type="InterPro" id="IPR017684">
    <property type="entry name" value="Phosphono-pyrv_decarboxylase"/>
</dbReference>
<dbReference type="Pfam" id="PF02776">
    <property type="entry name" value="TPP_enzyme_N"/>
    <property type="match status" value="1"/>
</dbReference>
<keyword evidence="2" id="KW-0786">Thiamine pyrophosphate</keyword>
<evidence type="ECO:0000259" key="4">
    <source>
        <dbReference type="Pfam" id="PF02775"/>
    </source>
</evidence>
<evidence type="ECO:0000313" key="6">
    <source>
        <dbReference type="EMBL" id="OGH84501.1"/>
    </source>
</evidence>
<gene>
    <name evidence="6" type="ORF">A2261_01755</name>
</gene>
<dbReference type="InterPro" id="IPR029061">
    <property type="entry name" value="THDP-binding"/>
</dbReference>
<dbReference type="InterPro" id="IPR051818">
    <property type="entry name" value="TPP_dependent_decarboxylase"/>
</dbReference>
<dbReference type="AlphaFoldDB" id="A0A1F6NKR9"/>
<keyword evidence="6" id="KW-0670">Pyruvate</keyword>
<dbReference type="Proteomes" id="UP000177803">
    <property type="component" value="Unassembled WGS sequence"/>
</dbReference>
<protein>
    <submittedName>
        <fullName evidence="6">Phosphonopyruvate decarboxylase</fullName>
    </submittedName>
</protein>
<evidence type="ECO:0000259" key="5">
    <source>
        <dbReference type="Pfam" id="PF02776"/>
    </source>
</evidence>
<keyword evidence="3" id="KW-0456">Lyase</keyword>
<evidence type="ECO:0000313" key="7">
    <source>
        <dbReference type="Proteomes" id="UP000177803"/>
    </source>
</evidence>
<evidence type="ECO:0000256" key="2">
    <source>
        <dbReference type="ARBA" id="ARBA00023052"/>
    </source>
</evidence>
<evidence type="ECO:0000256" key="1">
    <source>
        <dbReference type="ARBA" id="ARBA00022793"/>
    </source>
</evidence>
<feature type="domain" description="Thiamine pyrophosphate enzyme TPP-binding" evidence="4">
    <location>
        <begin position="222"/>
        <end position="299"/>
    </location>
</feature>
<dbReference type="InterPro" id="IPR012001">
    <property type="entry name" value="Thiamin_PyroP_enz_TPP-bd_dom"/>
</dbReference>
<dbReference type="CDD" id="cd07035">
    <property type="entry name" value="TPP_PYR_POX_like"/>
    <property type="match status" value="1"/>
</dbReference>
<dbReference type="GO" id="GO:0033980">
    <property type="term" value="F:phosphonopyruvate decarboxylase activity"/>
    <property type="evidence" value="ECO:0007669"/>
    <property type="project" value="InterPro"/>
</dbReference>
<dbReference type="PANTHER" id="PTHR42818">
    <property type="entry name" value="SULFOPYRUVATE DECARBOXYLASE SUBUNIT ALPHA"/>
    <property type="match status" value="1"/>
</dbReference>
<keyword evidence="1" id="KW-0210">Decarboxylase</keyword>
<proteinExistence type="predicted"/>
<dbReference type="SUPFAM" id="SSF52518">
    <property type="entry name" value="Thiamin diphosphate-binding fold (THDP-binding)"/>
    <property type="match status" value="2"/>
</dbReference>
<reference evidence="6 7" key="1">
    <citation type="journal article" date="2016" name="Nat. Commun.">
        <title>Thousands of microbial genomes shed light on interconnected biogeochemical processes in an aquifer system.</title>
        <authorList>
            <person name="Anantharaman K."/>
            <person name="Brown C.T."/>
            <person name="Hug L.A."/>
            <person name="Sharon I."/>
            <person name="Castelle C.J."/>
            <person name="Probst A.J."/>
            <person name="Thomas B.C."/>
            <person name="Singh A."/>
            <person name="Wilkins M.J."/>
            <person name="Karaoz U."/>
            <person name="Brodie E.L."/>
            <person name="Williams K.H."/>
            <person name="Hubbard S.S."/>
            <person name="Banfield J.F."/>
        </authorList>
    </citation>
    <scope>NUCLEOTIDE SEQUENCE [LARGE SCALE GENOMIC DNA]</scope>
</reference>